<keyword evidence="5" id="KW-1185">Reference proteome</keyword>
<feature type="compositionally biased region" description="Low complexity" evidence="2">
    <location>
        <begin position="925"/>
        <end position="935"/>
    </location>
</feature>
<evidence type="ECO:0000256" key="1">
    <source>
        <dbReference type="SAM" id="Coils"/>
    </source>
</evidence>
<feature type="region of interest" description="Disordered" evidence="2">
    <location>
        <begin position="1"/>
        <end position="32"/>
    </location>
</feature>
<feature type="region of interest" description="Disordered" evidence="2">
    <location>
        <begin position="621"/>
        <end position="651"/>
    </location>
</feature>
<dbReference type="Gene3D" id="3.30.460.10">
    <property type="entry name" value="Beta Polymerase, domain 2"/>
    <property type="match status" value="1"/>
</dbReference>
<feature type="region of interest" description="Disordered" evidence="2">
    <location>
        <begin position="1077"/>
        <end position="1134"/>
    </location>
</feature>
<feature type="compositionally biased region" description="Low complexity" evidence="2">
    <location>
        <begin position="621"/>
        <end position="639"/>
    </location>
</feature>
<feature type="compositionally biased region" description="Low complexity" evidence="2">
    <location>
        <begin position="1088"/>
        <end position="1125"/>
    </location>
</feature>
<dbReference type="CDD" id="cd05402">
    <property type="entry name" value="NT_PAP_TUTase"/>
    <property type="match status" value="1"/>
</dbReference>
<dbReference type="SUPFAM" id="SSF81301">
    <property type="entry name" value="Nucleotidyltransferase"/>
    <property type="match status" value="1"/>
</dbReference>
<feature type="region of interest" description="Disordered" evidence="2">
    <location>
        <begin position="951"/>
        <end position="978"/>
    </location>
</feature>
<feature type="compositionally biased region" description="Low complexity" evidence="2">
    <location>
        <begin position="730"/>
        <end position="748"/>
    </location>
</feature>
<dbReference type="PANTHER" id="PTHR12271:SF123">
    <property type="entry name" value="PROTEIN HESO1"/>
    <property type="match status" value="1"/>
</dbReference>
<gene>
    <name evidence="4" type="primary">PLEST001623</name>
    <name evidence="4" type="ORF">PLESTB_000827000</name>
</gene>
<feature type="compositionally biased region" description="Low complexity" evidence="2">
    <location>
        <begin position="871"/>
        <end position="907"/>
    </location>
</feature>
<feature type="compositionally biased region" description="Pro residues" evidence="2">
    <location>
        <begin position="541"/>
        <end position="556"/>
    </location>
</feature>
<dbReference type="EMBL" id="BRXU01000009">
    <property type="protein sequence ID" value="GLC54129.1"/>
    <property type="molecule type" value="Genomic_DNA"/>
</dbReference>
<feature type="compositionally biased region" description="Pro residues" evidence="2">
    <location>
        <begin position="1005"/>
        <end position="1018"/>
    </location>
</feature>
<keyword evidence="1" id="KW-0175">Coiled coil</keyword>
<protein>
    <recommendedName>
        <fullName evidence="3">Poly(A) RNA polymerase mitochondrial-like central palm domain-containing protein</fullName>
    </recommendedName>
</protein>
<feature type="region of interest" description="Disordered" evidence="2">
    <location>
        <begin position="857"/>
        <end position="935"/>
    </location>
</feature>
<dbReference type="Pfam" id="PF22600">
    <property type="entry name" value="MTPAP-like_central"/>
    <property type="match status" value="1"/>
</dbReference>
<name>A0A9W6BL68_9CHLO</name>
<feature type="region of interest" description="Disordered" evidence="2">
    <location>
        <begin position="541"/>
        <end position="560"/>
    </location>
</feature>
<evidence type="ECO:0000259" key="3">
    <source>
        <dbReference type="Pfam" id="PF22600"/>
    </source>
</evidence>
<reference evidence="4 5" key="1">
    <citation type="journal article" date="2023" name="Commun. Biol.">
        <title>Reorganization of the ancestral sex-determining regions during the evolution of trioecy in Pleodorina starrii.</title>
        <authorList>
            <person name="Takahashi K."/>
            <person name="Suzuki S."/>
            <person name="Kawai-Toyooka H."/>
            <person name="Yamamoto K."/>
            <person name="Hamaji T."/>
            <person name="Ootsuki R."/>
            <person name="Yamaguchi H."/>
            <person name="Kawachi M."/>
            <person name="Higashiyama T."/>
            <person name="Nozaki H."/>
        </authorList>
    </citation>
    <scope>NUCLEOTIDE SEQUENCE [LARGE SCALE GENOMIC DNA]</scope>
    <source>
        <strain evidence="4 5">NIES-4479</strain>
    </source>
</reference>
<sequence>MASPGSYGSSYGSSLGASSFGGQPSRTQPSVETIIERNWSFDQGQHKTKCRADAAEFLEQSLRSLAKSREPGEHDGAARQGAIERLQSLLRDPYLFPPPSRLHLVPYGSFLSSCYSRSSDLDLALTGEVAEAVVGQREGFAPGPAVPLELLTREDCVELLRRLANALEGRQMTRGSVDRKPLDARVPIIKFEEAVSGIECDVCVTTRGCDFKASIMRLLHGLQPSLGPLIQLVKAWAKHHDINSAHCCTLNSWSLALMVLFSLQSFPGGHLLPPLWRMFHDEEPTGAGGAGRPLQDKSLPLDVMLAVAGARCGEEGELLLAPHWARSGPPGLLEQLLWFLSCFGTIMCQWRDNPAQRNWRVSAWRGRGYTGRFPKAYMAAVEEPFDSNDNTARSLGIRERHENTLPYIAWVFGHSVHLLRNVSTVEDAARALAWLFGPEALPCVGLQRLKVPTGGIAEGALRRLEGLTRQQRGQEAEQADAAAATEVVEFEKRVVIRALIDATKIGSPIMTLEEWRMYHSTSRGRPPHAWHPLAPPVPPPPPPAPLAAPPPPPMVPRAPTNFQASSLMVDMQQMLLRHTQQNQQQQQQMQMQQQQWQQMQQQQVQQQQQQSLLPPPQLLLQQQQQQPGLPSQQQQQQQPYDTWLPPGLSPVGAAAGGDFGATAAALPPGLGGLSVALGAGGFGGFGGLRPPAVGASEPQRPMPQYQPCKELQQKQDTQAPLPQQYHHQHQQQQQQQQQNGQQNGQQQGVLGGPTLSPPLGADSSPGLALLQALQAAGPAKEKALAATERARAAAAAAMAKVGLGPAPQGSAASGGGGDGGYNASPAPAAWMPPGGLGLGPSLFGAGQTQTPVSAFSLYSGEQPQPQPQPQPSGLHSSSTLSSLSLPFGMSLSLSQSKSGSSSTLPPEQHQHPHQHHHYPQPQPQPQRQEQQPQPQSDLNELLRLLRVSDGGDAAAAQQAVMRQQTPPQPPGGAAAYPPAHGYAHIGSVRVPSSYLPSGLESLHQPPLPPPPGLAPPPRADAYGKYMYESHSRHEMNGGGPSATAEAAAAAEKGAVPSYSYGAAPPLFSSVANALGNANGANSNGGGSAANASSSANGYAGAYAGNSTNALRGPPGFGPLAAARGAPRPPPPPGF</sequence>
<feature type="region of interest" description="Disordered" evidence="2">
    <location>
        <begin position="996"/>
        <end position="1021"/>
    </location>
</feature>
<organism evidence="4 5">
    <name type="scientific">Pleodorina starrii</name>
    <dbReference type="NCBI Taxonomy" id="330485"/>
    <lineage>
        <taxon>Eukaryota</taxon>
        <taxon>Viridiplantae</taxon>
        <taxon>Chlorophyta</taxon>
        <taxon>core chlorophytes</taxon>
        <taxon>Chlorophyceae</taxon>
        <taxon>CS clade</taxon>
        <taxon>Chlamydomonadales</taxon>
        <taxon>Volvocaceae</taxon>
        <taxon>Pleodorina</taxon>
    </lineage>
</organism>
<feature type="region of interest" description="Disordered" evidence="2">
    <location>
        <begin position="690"/>
        <end position="765"/>
    </location>
</feature>
<dbReference type="GO" id="GO:0031123">
    <property type="term" value="P:RNA 3'-end processing"/>
    <property type="evidence" value="ECO:0007669"/>
    <property type="project" value="TreeGrafter"/>
</dbReference>
<dbReference type="AlphaFoldDB" id="A0A9W6BL68"/>
<evidence type="ECO:0000313" key="5">
    <source>
        <dbReference type="Proteomes" id="UP001165080"/>
    </source>
</evidence>
<accession>A0A9W6BL68</accession>
<dbReference type="SUPFAM" id="SSF81631">
    <property type="entry name" value="PAP/OAS1 substrate-binding domain"/>
    <property type="match status" value="1"/>
</dbReference>
<evidence type="ECO:0000313" key="4">
    <source>
        <dbReference type="EMBL" id="GLC54129.1"/>
    </source>
</evidence>
<dbReference type="InterPro" id="IPR043519">
    <property type="entry name" value="NT_sf"/>
</dbReference>
<dbReference type="Proteomes" id="UP001165080">
    <property type="component" value="Unassembled WGS sequence"/>
</dbReference>
<feature type="domain" description="Poly(A) RNA polymerase mitochondrial-like central palm" evidence="3">
    <location>
        <begin position="58"/>
        <end position="205"/>
    </location>
</feature>
<dbReference type="Gene3D" id="1.10.1410.10">
    <property type="match status" value="1"/>
</dbReference>
<feature type="compositionally biased region" description="Low complexity" evidence="2">
    <location>
        <begin position="1"/>
        <end position="22"/>
    </location>
</feature>
<dbReference type="GO" id="GO:0016779">
    <property type="term" value="F:nucleotidyltransferase activity"/>
    <property type="evidence" value="ECO:0007669"/>
    <property type="project" value="TreeGrafter"/>
</dbReference>
<dbReference type="InterPro" id="IPR054708">
    <property type="entry name" value="MTPAP-like_central"/>
</dbReference>
<evidence type="ECO:0000256" key="2">
    <source>
        <dbReference type="SAM" id="MobiDB-lite"/>
    </source>
</evidence>
<proteinExistence type="predicted"/>
<comment type="caution">
    <text evidence="4">The sequence shown here is derived from an EMBL/GenBank/DDBJ whole genome shotgun (WGS) entry which is preliminary data.</text>
</comment>
<dbReference type="PANTHER" id="PTHR12271">
    <property type="entry name" value="POLY A POLYMERASE CID PAP -RELATED"/>
    <property type="match status" value="1"/>
</dbReference>
<feature type="coiled-coil region" evidence="1">
    <location>
        <begin position="568"/>
        <end position="602"/>
    </location>
</feature>